<organism evidence="2 3">
    <name type="scientific">Marinobacter psychrophilus</name>
    <dbReference type="NCBI Taxonomy" id="330734"/>
    <lineage>
        <taxon>Bacteria</taxon>
        <taxon>Pseudomonadati</taxon>
        <taxon>Pseudomonadota</taxon>
        <taxon>Gammaproteobacteria</taxon>
        <taxon>Pseudomonadales</taxon>
        <taxon>Marinobacteraceae</taxon>
        <taxon>Marinobacter</taxon>
    </lineage>
</organism>
<dbReference type="RefSeq" id="WP_048388417.1">
    <property type="nucleotide sequence ID" value="NZ_CP011494.1"/>
</dbReference>
<dbReference type="Pfam" id="PF10754">
    <property type="entry name" value="DUF2569"/>
    <property type="match status" value="1"/>
</dbReference>
<keyword evidence="1" id="KW-0472">Membrane</keyword>
<evidence type="ECO:0000256" key="1">
    <source>
        <dbReference type="SAM" id="Phobius"/>
    </source>
</evidence>
<dbReference type="InterPro" id="IPR019690">
    <property type="entry name" value="DUF2569"/>
</dbReference>
<keyword evidence="1" id="KW-1133">Transmembrane helix</keyword>
<sequence>MAEEKNLEGLGGWLVLVGLGIIISPLRVIAMVFPIYSEMFSNGSWAALTTPGAEAYNPIWAPILFGEMAINGGLVLAWIFVAVLFFSKKKEFPKWYIGMLLFTLAFILIDALAIKLVLPNEPVFDAETVKEFGRTLIVTLIWVPYMLVSKRVKTTFGK</sequence>
<name>A0A0H4IGM6_9GAMM</name>
<protein>
    <recommendedName>
        <fullName evidence="4">DUF2569 domain-containing protein</fullName>
    </recommendedName>
</protein>
<feature type="transmembrane region" description="Helical" evidence="1">
    <location>
        <begin position="59"/>
        <end position="86"/>
    </location>
</feature>
<evidence type="ECO:0008006" key="4">
    <source>
        <dbReference type="Google" id="ProtNLM"/>
    </source>
</evidence>
<dbReference type="STRING" id="330734.ABA45_17825"/>
<proteinExistence type="predicted"/>
<dbReference type="PATRIC" id="fig|330734.3.peg.3748"/>
<evidence type="ECO:0000313" key="3">
    <source>
        <dbReference type="Proteomes" id="UP000036406"/>
    </source>
</evidence>
<keyword evidence="1" id="KW-0812">Transmembrane</keyword>
<feature type="transmembrane region" description="Helical" evidence="1">
    <location>
        <begin position="132"/>
        <end position="148"/>
    </location>
</feature>
<accession>A0A0H4IGM6</accession>
<evidence type="ECO:0000313" key="2">
    <source>
        <dbReference type="EMBL" id="AKO54067.1"/>
    </source>
</evidence>
<dbReference type="AlphaFoldDB" id="A0A0H4IGM6"/>
<reference evidence="2 3" key="1">
    <citation type="submission" date="2015-05" db="EMBL/GenBank/DDBJ databases">
        <title>Complete genome of Marinobacter psychrophilus strain 20041T isolated from sea-ice of the Canadian Basin.</title>
        <authorList>
            <person name="Song L."/>
            <person name="Ren L."/>
            <person name="Yu Y."/>
            <person name="Wang X."/>
        </authorList>
    </citation>
    <scope>NUCLEOTIDE SEQUENCE [LARGE SCALE GENOMIC DNA]</scope>
    <source>
        <strain evidence="2 3">20041</strain>
    </source>
</reference>
<dbReference type="KEGG" id="mpq:ABA45_17825"/>
<gene>
    <name evidence="2" type="ORF">ABA45_17825</name>
</gene>
<feature type="transmembrane region" description="Helical" evidence="1">
    <location>
        <begin position="12"/>
        <end position="36"/>
    </location>
</feature>
<feature type="transmembrane region" description="Helical" evidence="1">
    <location>
        <begin position="95"/>
        <end position="117"/>
    </location>
</feature>
<dbReference type="EMBL" id="CP011494">
    <property type="protein sequence ID" value="AKO54067.1"/>
    <property type="molecule type" value="Genomic_DNA"/>
</dbReference>
<keyword evidence="3" id="KW-1185">Reference proteome</keyword>
<dbReference type="Proteomes" id="UP000036406">
    <property type="component" value="Chromosome"/>
</dbReference>